<feature type="transmembrane region" description="Helical" evidence="2">
    <location>
        <begin position="105"/>
        <end position="124"/>
    </location>
</feature>
<dbReference type="RefSeq" id="XP_043170448.1">
    <property type="nucleotide sequence ID" value="XM_043314513.1"/>
</dbReference>
<dbReference type="Proteomes" id="UP000676310">
    <property type="component" value="Unassembled WGS sequence"/>
</dbReference>
<name>A0A8J2IC35_9PLEO</name>
<dbReference type="GeneID" id="67018826"/>
<feature type="compositionally biased region" description="Polar residues" evidence="1">
    <location>
        <begin position="30"/>
        <end position="52"/>
    </location>
</feature>
<evidence type="ECO:0000313" key="3">
    <source>
        <dbReference type="EMBL" id="CAG5166144.1"/>
    </source>
</evidence>
<sequence length="732" mass="81067">MTQLDSDFNPVAHSAQDSASNRLLERDGQQNHISEPTRTSASRPQSHTNGSFVYSDATETHGLPSEEIVNQPSMQKGARSGYFPANAHDPVEWKGNAWYALTWEFLGIAVAICFLVLGAFVVHLKDQQESAWSIRVIQATRLAPSLWPILFSGVLGNAIRALADWRVERGVDLLTLEQLMSSLTLAGSLIAIFKWSILRLSSIALILLWAFNPLGSQSSFRGIYLRDQEGFGTGNIAYYNHNLSSQLGFNSIIPGSTRTRPKLRALYSAALYNIASATQYVDKTNTTYQDIALMLGGEASAGVQAATDPWGNIRMPNLQALPGYDSKDPHRWVDVPWQDAVQNYSSLVGDRIEGINRNFTGNTTFNATSSYQVFSCSPWVHLKDENETTLWVNSNLQMNYSELINPTAGRPANIIRTFFVASTEDRATNLSTTSSQDHPQLIFGTKGDKPNYVSITKCSTKMTYIDAQIFCTSKGTLGKASCGVNSVRAMLNPTDSVNLTFLESGRLYYPNSTVNHDPGVPEVFMGNFMDLLNDKQSGSGASSIVEWYIKDPLTALNNPATIAYADLGELDIMMFEQRLALLWNTLWKIGYEHASIMGGDLTRSPFLDTLLNTTSTTTFPLPAIYALDIPWIILYFVSVAIMFFAAVFSLVMHHQCHAPSILGYVSSLIRDSKYFNESEVQGNSAEDGTGKTKRLGYLKVMLADTKSDEDVGKIAFAPASTESRVRRRRWYE</sequence>
<dbReference type="OrthoDB" id="3726939at2759"/>
<dbReference type="AlphaFoldDB" id="A0A8J2IC35"/>
<comment type="caution">
    <text evidence="3">The sequence shown here is derived from an EMBL/GenBank/DDBJ whole genome shotgun (WGS) entry which is preliminary data.</text>
</comment>
<reference evidence="3" key="1">
    <citation type="submission" date="2021-05" db="EMBL/GenBank/DDBJ databases">
        <authorList>
            <person name="Stam R."/>
        </authorList>
    </citation>
    <scope>NUCLEOTIDE SEQUENCE</scope>
    <source>
        <strain evidence="3">CS162</strain>
    </source>
</reference>
<protein>
    <submittedName>
        <fullName evidence="3">Uncharacterized protein</fullName>
    </submittedName>
</protein>
<organism evidence="3 4">
    <name type="scientific">Alternaria atra</name>
    <dbReference type="NCBI Taxonomy" id="119953"/>
    <lineage>
        <taxon>Eukaryota</taxon>
        <taxon>Fungi</taxon>
        <taxon>Dikarya</taxon>
        <taxon>Ascomycota</taxon>
        <taxon>Pezizomycotina</taxon>
        <taxon>Dothideomycetes</taxon>
        <taxon>Pleosporomycetidae</taxon>
        <taxon>Pleosporales</taxon>
        <taxon>Pleosporineae</taxon>
        <taxon>Pleosporaceae</taxon>
        <taxon>Alternaria</taxon>
        <taxon>Alternaria sect. Ulocladioides</taxon>
    </lineage>
</organism>
<proteinExistence type="predicted"/>
<feature type="transmembrane region" description="Helical" evidence="2">
    <location>
        <begin position="632"/>
        <end position="652"/>
    </location>
</feature>
<evidence type="ECO:0000256" key="1">
    <source>
        <dbReference type="SAM" id="MobiDB-lite"/>
    </source>
</evidence>
<keyword evidence="4" id="KW-1185">Reference proteome</keyword>
<evidence type="ECO:0000256" key="2">
    <source>
        <dbReference type="SAM" id="Phobius"/>
    </source>
</evidence>
<gene>
    <name evidence="3" type="ORF">ALTATR162_LOCUS6888</name>
</gene>
<dbReference type="EMBL" id="CAJRGZ010000019">
    <property type="protein sequence ID" value="CAG5166144.1"/>
    <property type="molecule type" value="Genomic_DNA"/>
</dbReference>
<keyword evidence="2" id="KW-1133">Transmembrane helix</keyword>
<keyword evidence="2" id="KW-0812">Transmembrane</keyword>
<feature type="transmembrane region" description="Helical" evidence="2">
    <location>
        <begin position="183"/>
        <end position="211"/>
    </location>
</feature>
<evidence type="ECO:0000313" key="4">
    <source>
        <dbReference type="Proteomes" id="UP000676310"/>
    </source>
</evidence>
<feature type="region of interest" description="Disordered" evidence="1">
    <location>
        <begin position="1"/>
        <end position="56"/>
    </location>
</feature>
<keyword evidence="2" id="KW-0472">Membrane</keyword>
<accession>A0A8J2IC35</accession>